<dbReference type="InterPro" id="IPR011701">
    <property type="entry name" value="MFS"/>
</dbReference>
<evidence type="ECO:0000256" key="2">
    <source>
        <dbReference type="ARBA" id="ARBA00022448"/>
    </source>
</evidence>
<comment type="caution">
    <text evidence="9">The sequence shown here is derived from an EMBL/GenBank/DDBJ whole genome shotgun (WGS) entry which is preliminary data.</text>
</comment>
<keyword evidence="10" id="KW-1185">Reference proteome</keyword>
<feature type="transmembrane region" description="Helical" evidence="7">
    <location>
        <begin position="422"/>
        <end position="445"/>
    </location>
</feature>
<evidence type="ECO:0000256" key="5">
    <source>
        <dbReference type="ARBA" id="ARBA00022989"/>
    </source>
</evidence>
<evidence type="ECO:0000313" key="9">
    <source>
        <dbReference type="EMBL" id="MCZ4279948.1"/>
    </source>
</evidence>
<feature type="transmembrane region" description="Helical" evidence="7">
    <location>
        <begin position="709"/>
        <end position="730"/>
    </location>
</feature>
<keyword evidence="5 7" id="KW-1133">Transmembrane helix</keyword>
<feature type="domain" description="Major facilitator superfamily (MFS) profile" evidence="8">
    <location>
        <begin position="550"/>
        <end position="947"/>
    </location>
</feature>
<keyword evidence="3" id="KW-1003">Cell membrane</keyword>
<protein>
    <submittedName>
        <fullName evidence="9">MFS transporter</fullName>
    </submittedName>
</protein>
<keyword evidence="6 7" id="KW-0472">Membrane</keyword>
<dbReference type="PROSITE" id="PS50850">
    <property type="entry name" value="MFS"/>
    <property type="match status" value="1"/>
</dbReference>
<feature type="transmembrane region" description="Helical" evidence="7">
    <location>
        <begin position="164"/>
        <end position="187"/>
    </location>
</feature>
<feature type="transmembrane region" description="Helical" evidence="7">
    <location>
        <begin position="758"/>
        <end position="779"/>
    </location>
</feature>
<evidence type="ECO:0000256" key="7">
    <source>
        <dbReference type="SAM" id="Phobius"/>
    </source>
</evidence>
<dbReference type="Pfam" id="PF07690">
    <property type="entry name" value="MFS_1"/>
    <property type="match status" value="1"/>
</dbReference>
<comment type="subcellular location">
    <subcellularLocation>
        <location evidence="1">Cell membrane</location>
        <topology evidence="1">Multi-pass membrane protein</topology>
    </subcellularLocation>
</comment>
<evidence type="ECO:0000259" key="8">
    <source>
        <dbReference type="PROSITE" id="PS50850"/>
    </source>
</evidence>
<sequence length="956" mass="105058">MFLLWRCWSAFTALIATVLCILALLSVLQHNALLSDLIHQRLNVITQSLATSFSPVTDPGLPLSGLDNAHNLLVQAKSLDPEIEAIHVFTPNGTPVHSSQAQFPARLSLEDLDQRPQNQSGNWALNTEEHLKSYRTLFDTNKKAVGTIEIIYAKQTFKRMIDRVSWTVTIATAALLLIFSLLTFLIFRLRLARAIKGARMLHNWLLTSKNNHPPRPGDPDLDPQFLELQQDLLTADKNYTLLKTRLAETAEATQAHPVSTDQPDLTDQTVQIIMSPLTLTSLGRSYGRQLLPWAISLILLSALSLGFVTYKSIDSSLAPELSRRTELIAQIASSNIQRSIDAGVMLEQMIGLEDYFDKLLANFPEVSFFGVATGKLVFQAGDWQHSLLPTALNQSQKMPVYPLTASGEQIGYLLIDPSSDYIALQFRSVALDLLVVILVVLLLAYETMTLVMTQSLTSPLNRLKHLARLQADSDFSNHVRQRRGHLGEALINHLSDRVIQINQQYRIQRDKLTRLAGQNPEKCSLVARLQQQAEKFHLGAGKPRILTFPYINDIRLALFLFAAADEIALSFFPIFTRAAENPLTWIDPAIVISLPLAGYLIAYMIATPFSRGLCEKWGPRKFIPCVLTLVLLTNIGMFFATNVIEIILLRTLAGAGYALAVLACQDYVIDMTPRDQRSKSLGIFSAALFGGIYAGTALGGVLADRFGPSAVFMFSAGLILFSALLFYNMIPQGVRVTVEKEPPLTLKSILAPFRNRKFFAVVVGLAIPQSLMDQVFISYLFSLQLDALDASAADIARMLMLYFLTIMISGTILGWLNALGLEDRAIALLGSLLTGTGLLLTAGMPAQWTMLVAAASTGFGHGLLRGPQVELTMKLAETELKQLGTNSVLGALRLFERCGSIVGLLIIAAIAGYLGLAAAIFAIGVIILGGVTLFGYEYFCFSSITQKPDKHAANKL</sequence>
<feature type="transmembrane region" description="Helical" evidence="7">
    <location>
        <begin position="799"/>
        <end position="818"/>
    </location>
</feature>
<gene>
    <name evidence="9" type="ORF">O4H49_04105</name>
</gene>
<dbReference type="Gene3D" id="1.20.1250.20">
    <property type="entry name" value="MFS general substrate transporter like domains"/>
    <property type="match status" value="1"/>
</dbReference>
<evidence type="ECO:0000256" key="6">
    <source>
        <dbReference type="ARBA" id="ARBA00023136"/>
    </source>
</evidence>
<feature type="transmembrane region" description="Helical" evidence="7">
    <location>
        <begin position="588"/>
        <end position="610"/>
    </location>
</feature>
<feature type="transmembrane region" description="Helical" evidence="7">
    <location>
        <begin position="681"/>
        <end position="703"/>
    </location>
</feature>
<proteinExistence type="predicted"/>
<evidence type="ECO:0000256" key="3">
    <source>
        <dbReference type="ARBA" id="ARBA00022475"/>
    </source>
</evidence>
<feature type="transmembrane region" description="Helical" evidence="7">
    <location>
        <begin position="290"/>
        <end position="310"/>
    </location>
</feature>
<name>A0ABT4LFS1_9PROT</name>
<evidence type="ECO:0000313" key="10">
    <source>
        <dbReference type="Proteomes" id="UP001069802"/>
    </source>
</evidence>
<dbReference type="PANTHER" id="PTHR23517">
    <property type="entry name" value="RESISTANCE PROTEIN MDTM, PUTATIVE-RELATED-RELATED"/>
    <property type="match status" value="1"/>
</dbReference>
<feature type="transmembrane region" description="Helical" evidence="7">
    <location>
        <begin position="622"/>
        <end position="641"/>
    </location>
</feature>
<reference evidence="9" key="1">
    <citation type="submission" date="2022-12" db="EMBL/GenBank/DDBJ databases">
        <title>Bacterial isolates from different developmental stages of Nematostella vectensis.</title>
        <authorList>
            <person name="Fraune S."/>
        </authorList>
    </citation>
    <scope>NUCLEOTIDE SEQUENCE</scope>
    <source>
        <strain evidence="9">G21630-S1</strain>
    </source>
</reference>
<feature type="transmembrane region" description="Helical" evidence="7">
    <location>
        <begin position="825"/>
        <end position="842"/>
    </location>
</feature>
<dbReference type="EMBL" id="JAPWGY010000001">
    <property type="protein sequence ID" value="MCZ4279948.1"/>
    <property type="molecule type" value="Genomic_DNA"/>
</dbReference>
<dbReference type="InterPro" id="IPR036259">
    <property type="entry name" value="MFS_trans_sf"/>
</dbReference>
<feature type="transmembrane region" description="Helical" evidence="7">
    <location>
        <begin position="556"/>
        <end position="576"/>
    </location>
</feature>
<dbReference type="SUPFAM" id="SSF103473">
    <property type="entry name" value="MFS general substrate transporter"/>
    <property type="match status" value="1"/>
</dbReference>
<dbReference type="InterPro" id="IPR050171">
    <property type="entry name" value="MFS_Transporters"/>
</dbReference>
<organism evidence="9 10">
    <name type="scientific">Kiloniella laminariae</name>
    <dbReference type="NCBI Taxonomy" id="454162"/>
    <lineage>
        <taxon>Bacteria</taxon>
        <taxon>Pseudomonadati</taxon>
        <taxon>Pseudomonadota</taxon>
        <taxon>Alphaproteobacteria</taxon>
        <taxon>Rhodospirillales</taxon>
        <taxon>Kiloniellaceae</taxon>
        <taxon>Kiloniella</taxon>
    </lineage>
</organism>
<keyword evidence="4 7" id="KW-0812">Transmembrane</keyword>
<dbReference type="PANTHER" id="PTHR23517:SF13">
    <property type="entry name" value="MAJOR FACILITATOR SUPERFAMILY MFS_1"/>
    <property type="match status" value="1"/>
</dbReference>
<evidence type="ECO:0000256" key="4">
    <source>
        <dbReference type="ARBA" id="ARBA00022692"/>
    </source>
</evidence>
<accession>A0ABT4LFS1</accession>
<dbReference type="InterPro" id="IPR020846">
    <property type="entry name" value="MFS_dom"/>
</dbReference>
<feature type="transmembrane region" description="Helical" evidence="7">
    <location>
        <begin position="901"/>
        <end position="928"/>
    </location>
</feature>
<evidence type="ECO:0000256" key="1">
    <source>
        <dbReference type="ARBA" id="ARBA00004651"/>
    </source>
</evidence>
<dbReference type="Proteomes" id="UP001069802">
    <property type="component" value="Unassembled WGS sequence"/>
</dbReference>
<keyword evidence="2" id="KW-0813">Transport</keyword>
<dbReference type="RefSeq" id="WP_269422143.1">
    <property type="nucleotide sequence ID" value="NZ_JAPWGY010000001.1"/>
</dbReference>
<feature type="transmembrane region" description="Helical" evidence="7">
    <location>
        <begin position="647"/>
        <end position="669"/>
    </location>
</feature>